<dbReference type="Proteomes" id="UP000295110">
    <property type="component" value="Unassembled WGS sequence"/>
</dbReference>
<accession>A0A4R3V0P6</accession>
<proteinExistence type="predicted"/>
<evidence type="ECO:0000313" key="3">
    <source>
        <dbReference type="Proteomes" id="UP000295110"/>
    </source>
</evidence>
<feature type="transmembrane region" description="Helical" evidence="1">
    <location>
        <begin position="66"/>
        <end position="88"/>
    </location>
</feature>
<reference evidence="2 3" key="1">
    <citation type="submission" date="2019-03" db="EMBL/GenBank/DDBJ databases">
        <title>Genomic Encyclopedia of Type Strains, Phase IV (KMG-IV): sequencing the most valuable type-strain genomes for metagenomic binning, comparative biology and taxonomic classification.</title>
        <authorList>
            <person name="Goeker M."/>
        </authorList>
    </citation>
    <scope>NUCLEOTIDE SEQUENCE [LARGE SCALE GENOMIC DNA]</scope>
    <source>
        <strain evidence="2 3">DSM 654</strain>
    </source>
</reference>
<dbReference type="OrthoDB" id="8592114at2"/>
<dbReference type="EMBL" id="SMBU01000012">
    <property type="protein sequence ID" value="TCU97052.1"/>
    <property type="molecule type" value="Genomic_DNA"/>
</dbReference>
<evidence type="ECO:0000256" key="1">
    <source>
        <dbReference type="SAM" id="Phobius"/>
    </source>
</evidence>
<comment type="caution">
    <text evidence="2">The sequence shown here is derived from an EMBL/GenBank/DDBJ whole genome shotgun (WGS) entry which is preliminary data.</text>
</comment>
<protein>
    <submittedName>
        <fullName evidence="2">Uncharacterized protein</fullName>
    </submittedName>
</protein>
<sequence length="93" mass="10082">MSAISRFVGWLRRHPLACFGLMVLGFIAFGLLTLDLVRVVGANAAFLSENGWQGLMDGGLRQLLELAATTVAAMAAWLLFKVCETVLVQSVTR</sequence>
<gene>
    <name evidence="2" type="ORF">EV671_101263</name>
</gene>
<organism evidence="2 3">
    <name type="scientific">Roseateles saccharophilus</name>
    <name type="common">Pseudomonas saccharophila</name>
    <dbReference type="NCBI Taxonomy" id="304"/>
    <lineage>
        <taxon>Bacteria</taxon>
        <taxon>Pseudomonadati</taxon>
        <taxon>Pseudomonadota</taxon>
        <taxon>Betaproteobacteria</taxon>
        <taxon>Burkholderiales</taxon>
        <taxon>Sphaerotilaceae</taxon>
        <taxon>Roseateles</taxon>
    </lineage>
</organism>
<keyword evidence="1" id="KW-0812">Transmembrane</keyword>
<keyword evidence="1" id="KW-1133">Transmembrane helix</keyword>
<dbReference type="RefSeq" id="WP_132571673.1">
    <property type="nucleotide sequence ID" value="NZ_CBCSGL010000025.1"/>
</dbReference>
<keyword evidence="1" id="KW-0472">Membrane</keyword>
<keyword evidence="3" id="KW-1185">Reference proteome</keyword>
<evidence type="ECO:0000313" key="2">
    <source>
        <dbReference type="EMBL" id="TCU97052.1"/>
    </source>
</evidence>
<dbReference type="AlphaFoldDB" id="A0A4R3V0P6"/>
<name>A0A4R3V0P6_ROSSA</name>